<evidence type="ECO:0000313" key="3">
    <source>
        <dbReference type="EMBL" id="CAJ1375484.1"/>
    </source>
</evidence>
<evidence type="ECO:0000256" key="2">
    <source>
        <dbReference type="SAM" id="SignalP"/>
    </source>
</evidence>
<feature type="region of interest" description="Disordered" evidence="1">
    <location>
        <begin position="109"/>
        <end position="129"/>
    </location>
</feature>
<feature type="compositionally biased region" description="Basic residues" evidence="1">
    <location>
        <begin position="109"/>
        <end position="121"/>
    </location>
</feature>
<keyword evidence="2" id="KW-0732">Signal</keyword>
<keyword evidence="4" id="KW-1185">Reference proteome</keyword>
<reference evidence="3" key="1">
    <citation type="submission" date="2023-08" db="EMBL/GenBank/DDBJ databases">
        <authorList>
            <person name="Chen Y."/>
            <person name="Shah S."/>
            <person name="Dougan E. K."/>
            <person name="Thang M."/>
            <person name="Chan C."/>
        </authorList>
    </citation>
    <scope>NUCLEOTIDE SEQUENCE</scope>
</reference>
<protein>
    <submittedName>
        <fullName evidence="3">Uncharacterized protein</fullName>
    </submittedName>
</protein>
<sequence>MCPRRLAVWAALAAKLRGFQSAVPPEEARALGRFLETFPELSKDPELSPLVLSYTLALLFAPSSHLANTAPAPKAPRGAGEGTTEVLRSSPFCSSQALLALPSCALPRRGRRGAQRPRRSRVPPPPQPSGEVLLPLPCVFCKASQGVTRQGRPQCACGAELLTLEWSLLDAPLLDIWATRQVLKPQELLRIMARLRRSKVKKR</sequence>
<dbReference type="AlphaFoldDB" id="A0AA36HUA4"/>
<dbReference type="EMBL" id="CAUJNA010000324">
    <property type="protein sequence ID" value="CAJ1375484.1"/>
    <property type="molecule type" value="Genomic_DNA"/>
</dbReference>
<evidence type="ECO:0000256" key="1">
    <source>
        <dbReference type="SAM" id="MobiDB-lite"/>
    </source>
</evidence>
<feature type="chain" id="PRO_5041233522" evidence="2">
    <location>
        <begin position="22"/>
        <end position="203"/>
    </location>
</feature>
<name>A0AA36HUA4_9DINO</name>
<proteinExistence type="predicted"/>
<organism evidence="3 4">
    <name type="scientific">Effrenium voratum</name>
    <dbReference type="NCBI Taxonomy" id="2562239"/>
    <lineage>
        <taxon>Eukaryota</taxon>
        <taxon>Sar</taxon>
        <taxon>Alveolata</taxon>
        <taxon>Dinophyceae</taxon>
        <taxon>Suessiales</taxon>
        <taxon>Symbiodiniaceae</taxon>
        <taxon>Effrenium</taxon>
    </lineage>
</organism>
<comment type="caution">
    <text evidence="3">The sequence shown here is derived from an EMBL/GenBank/DDBJ whole genome shotgun (WGS) entry which is preliminary data.</text>
</comment>
<dbReference type="Proteomes" id="UP001178507">
    <property type="component" value="Unassembled WGS sequence"/>
</dbReference>
<gene>
    <name evidence="3" type="ORF">EVOR1521_LOCUS4750</name>
</gene>
<feature type="signal peptide" evidence="2">
    <location>
        <begin position="1"/>
        <end position="21"/>
    </location>
</feature>
<evidence type="ECO:0000313" key="4">
    <source>
        <dbReference type="Proteomes" id="UP001178507"/>
    </source>
</evidence>
<accession>A0AA36HUA4</accession>